<dbReference type="PANTHER" id="PTHR12428">
    <property type="entry name" value="OXA1"/>
    <property type="match status" value="1"/>
</dbReference>
<feature type="transmembrane region" description="Helical" evidence="10">
    <location>
        <begin position="106"/>
        <end position="128"/>
    </location>
</feature>
<evidence type="ECO:0000256" key="1">
    <source>
        <dbReference type="ARBA" id="ARBA00004448"/>
    </source>
</evidence>
<feature type="domain" description="Membrane insertase YidC/Oxa/ALB C-terminal" evidence="11">
    <location>
        <begin position="108"/>
        <end position="298"/>
    </location>
</feature>
<dbReference type="InterPro" id="IPR028055">
    <property type="entry name" value="YidC/Oxa/ALB_C"/>
</dbReference>
<dbReference type="AlphaFoldDB" id="A0A1B2JFL8"/>
<evidence type="ECO:0000256" key="7">
    <source>
        <dbReference type="ARBA" id="ARBA00023128"/>
    </source>
</evidence>
<evidence type="ECO:0000256" key="4">
    <source>
        <dbReference type="ARBA" id="ARBA00022792"/>
    </source>
</evidence>
<organism evidence="12 13">
    <name type="scientific">Komagataella pastoris</name>
    <name type="common">Yeast</name>
    <name type="synonym">Pichia pastoris</name>
    <dbReference type="NCBI Taxonomy" id="4922"/>
    <lineage>
        <taxon>Eukaryota</taxon>
        <taxon>Fungi</taxon>
        <taxon>Dikarya</taxon>
        <taxon>Ascomycota</taxon>
        <taxon>Saccharomycotina</taxon>
        <taxon>Pichiomycetes</taxon>
        <taxon>Pichiales</taxon>
        <taxon>Pichiaceae</taxon>
        <taxon>Komagataella</taxon>
    </lineage>
</organism>
<evidence type="ECO:0000256" key="5">
    <source>
        <dbReference type="ARBA" id="ARBA00022946"/>
    </source>
</evidence>
<dbReference type="Pfam" id="PF02096">
    <property type="entry name" value="60KD_IMP"/>
    <property type="match status" value="1"/>
</dbReference>
<evidence type="ECO:0000256" key="2">
    <source>
        <dbReference type="ARBA" id="ARBA00009877"/>
    </source>
</evidence>
<keyword evidence="7" id="KW-0496">Mitochondrion</keyword>
<dbReference type="NCBIfam" id="TIGR03592">
    <property type="entry name" value="yidC_oxa1_cterm"/>
    <property type="match status" value="1"/>
</dbReference>
<dbReference type="OrthoDB" id="2148490at2759"/>
<evidence type="ECO:0000259" key="11">
    <source>
        <dbReference type="Pfam" id="PF02096"/>
    </source>
</evidence>
<evidence type="ECO:0000313" key="12">
    <source>
        <dbReference type="EMBL" id="ANZ76830.1"/>
    </source>
</evidence>
<evidence type="ECO:0000256" key="8">
    <source>
        <dbReference type="ARBA" id="ARBA00023136"/>
    </source>
</evidence>
<evidence type="ECO:0000256" key="10">
    <source>
        <dbReference type="SAM" id="Phobius"/>
    </source>
</evidence>
<dbReference type="PANTHER" id="PTHR12428:SF66">
    <property type="entry name" value="MITOCHONDRIAL INNER MEMBRANE PROTEIN OXA1L"/>
    <property type="match status" value="1"/>
</dbReference>
<keyword evidence="8 10" id="KW-0472">Membrane</keyword>
<evidence type="ECO:0000256" key="3">
    <source>
        <dbReference type="ARBA" id="ARBA00022692"/>
    </source>
</evidence>
<name>A0A1B2JFL8_PICPA</name>
<evidence type="ECO:0000256" key="9">
    <source>
        <dbReference type="RuleBase" id="RU003945"/>
    </source>
</evidence>
<keyword evidence="3 9" id="KW-0812">Transmembrane</keyword>
<evidence type="ECO:0000256" key="6">
    <source>
        <dbReference type="ARBA" id="ARBA00022989"/>
    </source>
</evidence>
<proteinExistence type="inferred from homology"/>
<protein>
    <submittedName>
        <fullName evidence="12">BA75_04141T0</fullName>
    </submittedName>
</protein>
<reference evidence="12 13" key="1">
    <citation type="submission" date="2016-02" db="EMBL/GenBank/DDBJ databases">
        <title>Comparative genomic and transcriptomic foundation for Pichia pastoris.</title>
        <authorList>
            <person name="Love K.R."/>
            <person name="Shah K.A."/>
            <person name="Whittaker C.A."/>
            <person name="Wu J."/>
            <person name="Bartlett M.C."/>
            <person name="Ma D."/>
            <person name="Leeson R.L."/>
            <person name="Priest M."/>
            <person name="Young S.K."/>
            <person name="Love J.C."/>
        </authorList>
    </citation>
    <scope>NUCLEOTIDE SEQUENCE [LARGE SCALE GENOMIC DNA]</scope>
    <source>
        <strain evidence="12 13">ATCC 28485</strain>
    </source>
</reference>
<comment type="similarity">
    <text evidence="2 9">Belongs to the OXA1/ALB3/YidC family.</text>
</comment>
<dbReference type="CDD" id="cd20069">
    <property type="entry name" value="5TM_Oxa1-like"/>
    <property type="match status" value="1"/>
</dbReference>
<dbReference type="InterPro" id="IPR001708">
    <property type="entry name" value="YidC/ALB3/OXA1/COX18"/>
</dbReference>
<gene>
    <name evidence="12" type="primary">OXA1</name>
    <name evidence="12" type="ORF">ATY40_BA7504141</name>
</gene>
<dbReference type="EMBL" id="CP014586">
    <property type="protein sequence ID" value="ANZ76830.1"/>
    <property type="molecule type" value="Genomic_DNA"/>
</dbReference>
<feature type="transmembrane region" description="Helical" evidence="10">
    <location>
        <begin position="178"/>
        <end position="198"/>
    </location>
</feature>
<sequence>MFPRILKSGSRPFALIHSAPKFSALRATSPLVGARFNSSSSSAPIDEISTKLQSFPEAANTLTDTVTTLTHDQLGYLSSVGMAQSWWWPPDVLERTLEYVHVYSGLPWWGTIVATTIAIRVVMFPLFVKSSDTMARSAKAKPEMDECMKVIRDAQTVGERQKAALMRKQITAKHGIKYRYMMAPFLQFPIAIGFFTALRHMALLPVDGFSTQGAYWFPDLSAADPYLGLQLISAATFMTSMKLGGETGASNFSPGTQKLLTYVLPTISIPFTMNLSSGVVLYFATNAACSFVQSALLRNKAFRKIAGLQEIVPRVKKPGEEAEGMFDGIKKFAQETKKSAESKAAQAAALEEALKVRKARSKTGEVIIRKRKSKKS</sequence>
<keyword evidence="5" id="KW-0809">Transit peptide</keyword>
<keyword evidence="6 10" id="KW-1133">Transmembrane helix</keyword>
<accession>A0A1B2JFL8</accession>
<keyword evidence="4" id="KW-0999">Mitochondrion inner membrane</keyword>
<evidence type="ECO:0000313" key="13">
    <source>
        <dbReference type="Proteomes" id="UP000094565"/>
    </source>
</evidence>
<dbReference type="GO" id="GO:0032977">
    <property type="term" value="F:membrane insertase activity"/>
    <property type="evidence" value="ECO:0007669"/>
    <property type="project" value="InterPro"/>
</dbReference>
<dbReference type="Proteomes" id="UP000094565">
    <property type="component" value="Chromosome 3"/>
</dbReference>
<keyword evidence="13" id="KW-1185">Reference proteome</keyword>
<dbReference type="GO" id="GO:0005743">
    <property type="term" value="C:mitochondrial inner membrane"/>
    <property type="evidence" value="ECO:0007669"/>
    <property type="project" value="UniProtKB-SubCell"/>
</dbReference>
<dbReference type="GO" id="GO:0032979">
    <property type="term" value="P:protein insertion into mitochondrial inner membrane from matrix"/>
    <property type="evidence" value="ECO:0007669"/>
    <property type="project" value="TreeGrafter"/>
</dbReference>
<comment type="subcellular location">
    <subcellularLocation>
        <location evidence="9">Membrane</location>
        <topology evidence="9">Multi-pass membrane protein</topology>
    </subcellularLocation>
    <subcellularLocation>
        <location evidence="1">Mitochondrion inner membrane</location>
        <topology evidence="1">Multi-pass membrane protein</topology>
    </subcellularLocation>
</comment>